<dbReference type="AlphaFoldDB" id="A0A8C6EUM6"/>
<accession>A0A8C6EUM6</accession>
<dbReference type="InterPro" id="IPR029171">
    <property type="entry name" value="DUF4638"/>
</dbReference>
<dbReference type="Proteomes" id="UP000694407">
    <property type="component" value="Unplaced"/>
</dbReference>
<feature type="compositionally biased region" description="Basic and acidic residues" evidence="1">
    <location>
        <begin position="189"/>
        <end position="216"/>
    </location>
</feature>
<feature type="compositionally biased region" description="Polar residues" evidence="1">
    <location>
        <begin position="275"/>
        <end position="289"/>
    </location>
</feature>
<organism evidence="2 3">
    <name type="scientific">Marmota marmota marmota</name>
    <name type="common">Alpine marmot</name>
    <dbReference type="NCBI Taxonomy" id="9994"/>
    <lineage>
        <taxon>Eukaryota</taxon>
        <taxon>Metazoa</taxon>
        <taxon>Chordata</taxon>
        <taxon>Craniata</taxon>
        <taxon>Vertebrata</taxon>
        <taxon>Euteleostomi</taxon>
        <taxon>Mammalia</taxon>
        <taxon>Eutheria</taxon>
        <taxon>Euarchontoglires</taxon>
        <taxon>Glires</taxon>
        <taxon>Rodentia</taxon>
        <taxon>Sciuromorpha</taxon>
        <taxon>Sciuridae</taxon>
        <taxon>Xerinae</taxon>
        <taxon>Marmotini</taxon>
        <taxon>Marmota</taxon>
    </lineage>
</organism>
<evidence type="ECO:0000256" key="1">
    <source>
        <dbReference type="SAM" id="MobiDB-lite"/>
    </source>
</evidence>
<feature type="region of interest" description="Disordered" evidence="1">
    <location>
        <begin position="189"/>
        <end position="321"/>
    </location>
</feature>
<feature type="compositionally biased region" description="Low complexity" evidence="1">
    <location>
        <begin position="241"/>
        <end position="250"/>
    </location>
</feature>
<reference evidence="2" key="2">
    <citation type="submission" date="2025-09" db="UniProtKB">
        <authorList>
            <consortium name="Ensembl"/>
        </authorList>
    </citation>
    <scope>IDENTIFICATION</scope>
</reference>
<feature type="compositionally biased region" description="Polar residues" evidence="1">
    <location>
        <begin position="297"/>
        <end position="306"/>
    </location>
</feature>
<name>A0A8C6EUM6_MARMA</name>
<dbReference type="PANTHER" id="PTHR35679:SF1">
    <property type="entry name" value="RIKEN CDNA 4933402J07 GENE"/>
    <property type="match status" value="1"/>
</dbReference>
<feature type="region of interest" description="Disordered" evidence="1">
    <location>
        <begin position="41"/>
        <end position="83"/>
    </location>
</feature>
<dbReference type="Pfam" id="PF15472">
    <property type="entry name" value="DUF4638"/>
    <property type="match status" value="1"/>
</dbReference>
<reference evidence="2" key="1">
    <citation type="submission" date="2025-08" db="UniProtKB">
        <authorList>
            <consortium name="Ensembl"/>
        </authorList>
    </citation>
    <scope>IDENTIFICATION</scope>
</reference>
<dbReference type="GeneTree" id="ENSGT00390000014556"/>
<feature type="region of interest" description="Disordered" evidence="1">
    <location>
        <begin position="98"/>
        <end position="117"/>
    </location>
</feature>
<evidence type="ECO:0000313" key="3">
    <source>
        <dbReference type="Proteomes" id="UP000694407"/>
    </source>
</evidence>
<proteinExistence type="predicted"/>
<dbReference type="PANTHER" id="PTHR35679">
    <property type="entry name" value="RIKEN CDNA 4933402J07 GENE"/>
    <property type="match status" value="1"/>
</dbReference>
<keyword evidence="3" id="KW-1185">Reference proteome</keyword>
<sequence length="321" mass="36195">MSQDQEDPKRAMPTERKSVWRTPEERRMSDLTRVLEWLERRRGKKKLGLQKKKRKKKRKRKRKKKRKRKRKKKKKKERSQALAPVGLYSVGMPYLGHLRSASLDPKPRSPLPSPALTHGGICPFSELDIKDAIALESTQRPSMFRRQSSIGDPLLQEAIFSSRRGTLIRDWGSKAQDVSFERKLKTLMDKSTEPKMESLKMLKPEEVPETVQEQHPDPAQTLQGRGAQHGHPPPHERFQYSPLSGSLPSQPAGPPALGPLATRCQPPSGPWPQPSRHSASLLDSDTQSVHPCAWVGSASTPKSKPTGNKPCFSSCPQERAP</sequence>
<dbReference type="Ensembl" id="ENSMMMT00000018457.1">
    <property type="protein sequence ID" value="ENSMMMP00000016219.1"/>
    <property type="gene ID" value="ENSMMMG00000014403.1"/>
</dbReference>
<protein>
    <submittedName>
        <fullName evidence="2">Uncharacterized protein</fullName>
    </submittedName>
</protein>
<feature type="compositionally biased region" description="Basic residues" evidence="1">
    <location>
        <begin position="41"/>
        <end position="77"/>
    </location>
</feature>
<evidence type="ECO:0000313" key="2">
    <source>
        <dbReference type="Ensembl" id="ENSMMMP00000016219.1"/>
    </source>
</evidence>
<feature type="region of interest" description="Disordered" evidence="1">
    <location>
        <begin position="1"/>
        <end position="25"/>
    </location>
</feature>